<evidence type="ECO:0000256" key="1">
    <source>
        <dbReference type="ARBA" id="ARBA00004906"/>
    </source>
</evidence>
<evidence type="ECO:0000256" key="3">
    <source>
        <dbReference type="PROSITE-ProRule" id="PRU00982"/>
    </source>
</evidence>
<keyword evidence="4" id="KW-0175">Coiled coil</keyword>
<evidence type="ECO:0000313" key="8">
    <source>
        <dbReference type="Proteomes" id="UP000017836"/>
    </source>
</evidence>
<dbReference type="SUPFAM" id="SSF54695">
    <property type="entry name" value="POZ domain"/>
    <property type="match status" value="1"/>
</dbReference>
<dbReference type="PROSITE" id="PS51649">
    <property type="entry name" value="NPH3"/>
    <property type="match status" value="1"/>
</dbReference>
<feature type="region of interest" description="Disordered" evidence="5">
    <location>
        <begin position="513"/>
        <end position="546"/>
    </location>
</feature>
<dbReference type="KEGG" id="atr:18427678"/>
<feature type="coiled-coil region" evidence="4">
    <location>
        <begin position="560"/>
        <end position="587"/>
    </location>
</feature>
<keyword evidence="2" id="KW-0833">Ubl conjugation pathway</keyword>
<name>W1NVJ8_AMBTC</name>
<keyword evidence="8" id="KW-1185">Reference proteome</keyword>
<dbReference type="EMBL" id="KI394998">
    <property type="protein sequence ID" value="ERM99642.1"/>
    <property type="molecule type" value="Genomic_DNA"/>
</dbReference>
<evidence type="ECO:0000313" key="7">
    <source>
        <dbReference type="EMBL" id="ERM99642.1"/>
    </source>
</evidence>
<comment type="pathway">
    <text evidence="1">Protein modification; protein ubiquitination.</text>
</comment>
<evidence type="ECO:0000259" key="6">
    <source>
        <dbReference type="PROSITE" id="PS51649"/>
    </source>
</evidence>
<feature type="compositionally biased region" description="Polar residues" evidence="5">
    <location>
        <begin position="513"/>
        <end position="525"/>
    </location>
</feature>
<dbReference type="OrthoDB" id="624345at2759"/>
<dbReference type="PANTHER" id="PTHR32370">
    <property type="entry name" value="OS12G0117600 PROTEIN"/>
    <property type="match status" value="1"/>
</dbReference>
<feature type="domain" description="NPH3" evidence="6">
    <location>
        <begin position="216"/>
        <end position="487"/>
    </location>
</feature>
<dbReference type="InterPro" id="IPR011333">
    <property type="entry name" value="SKP1/BTB/POZ_sf"/>
</dbReference>
<dbReference type="Proteomes" id="UP000017836">
    <property type="component" value="Unassembled WGS sequence"/>
</dbReference>
<reference evidence="8" key="1">
    <citation type="journal article" date="2013" name="Science">
        <title>The Amborella genome and the evolution of flowering plants.</title>
        <authorList>
            <consortium name="Amborella Genome Project"/>
        </authorList>
    </citation>
    <scope>NUCLEOTIDE SEQUENCE [LARGE SCALE GENOMIC DNA]</scope>
</reference>
<gene>
    <name evidence="7" type="ORF">AMTR_s00088p00177890</name>
</gene>
<dbReference type="Gramene" id="ERM99642">
    <property type="protein sequence ID" value="ERM99642"/>
    <property type="gene ID" value="AMTR_s00088p00177890"/>
</dbReference>
<evidence type="ECO:0000256" key="5">
    <source>
        <dbReference type="SAM" id="MobiDB-lite"/>
    </source>
</evidence>
<sequence>MGSPSPKYTSLGSTPLFTPIVGELLKKRIQAWSIETGLPATVRVCIGDKTYNLHKHQLMAKSGYFRSALSVSHEAELPKQFPGGPQAFEMVALFCYGSVLLSMDPFNVATLRCAAEFLEMHEDYSAGNLCERSDLYLNQVVLQRWEDTLIVLQKSQILLPWAEDLLMVSRCIESLAFMACMEVLDPEQRGKPVPNLQALANQPWNSETVREIAGKELWIKDLIALPFGIFERIIGSMRRQGMEEKFVSPIIVFYANKWVLSRKTHLYLETMSENNGIQHENSMITVILDGLIDLLPLGKKTGRVIPVGFLFSLLSKALNLDLSSGRKEKLKAQITSLLHFAQKEDVFLPPKSVESITSSHEFETIVDIFSNFASLYAHVNSHGTSIVADLWDKFLTQVAPDPYLGPSRFMDLLEIVPISARETHDHLYTVINTFLSSHPDASQHEKICVCRHLNCEKLSQETCIQAVRNEFMPLRLIIQALFAQQLKNHRVFKDCSDSFRYISHSSEFSGSQLGQIYQKPNNQRDSPYKPSENGIEGEDEGIDGAPLGSLLEREMIKDQSESMRREYESTSFRVQKLEEEIMSLKTKLQWRNPTKESVCLDESRRVGKPLGHVSSCIGSMSWVSHRKYANRLLKVFYKIRALGWGKSKRKQAASTPNPCHTLNPIHDIYDC</sequence>
<comment type="similarity">
    <text evidence="3">Belongs to the NPH3 family.</text>
</comment>
<accession>W1NVJ8</accession>
<dbReference type="Pfam" id="PF03000">
    <property type="entry name" value="NPH3"/>
    <property type="match status" value="1"/>
</dbReference>
<dbReference type="HOGENOM" id="CLU_005994_5_1_1"/>
<organism evidence="7 8">
    <name type="scientific">Amborella trichopoda</name>
    <dbReference type="NCBI Taxonomy" id="13333"/>
    <lineage>
        <taxon>Eukaryota</taxon>
        <taxon>Viridiplantae</taxon>
        <taxon>Streptophyta</taxon>
        <taxon>Embryophyta</taxon>
        <taxon>Tracheophyta</taxon>
        <taxon>Spermatophyta</taxon>
        <taxon>Magnoliopsida</taxon>
        <taxon>Amborellales</taxon>
        <taxon>Amborellaceae</taxon>
        <taxon>Amborella</taxon>
    </lineage>
</organism>
<proteinExistence type="inferred from homology"/>
<evidence type="ECO:0000256" key="4">
    <source>
        <dbReference type="SAM" id="Coils"/>
    </source>
</evidence>
<evidence type="ECO:0000256" key="2">
    <source>
        <dbReference type="ARBA" id="ARBA00022786"/>
    </source>
</evidence>
<dbReference type="Gene3D" id="3.30.710.10">
    <property type="entry name" value="Potassium Channel Kv1.1, Chain A"/>
    <property type="match status" value="1"/>
</dbReference>
<dbReference type="InterPro" id="IPR027356">
    <property type="entry name" value="NPH3_dom"/>
</dbReference>
<dbReference type="OMA" id="NFASQRK"/>
<dbReference type="eggNOG" id="ENOG502QQT1">
    <property type="taxonomic scope" value="Eukaryota"/>
</dbReference>
<dbReference type="InterPro" id="IPR043454">
    <property type="entry name" value="NPH3/RPT2-like"/>
</dbReference>
<dbReference type="GO" id="GO:0016567">
    <property type="term" value="P:protein ubiquitination"/>
    <property type="evidence" value="ECO:0007669"/>
    <property type="project" value="UniProtKB-UniPathway"/>
</dbReference>
<dbReference type="UniPathway" id="UPA00143"/>
<dbReference type="AlphaFoldDB" id="W1NVJ8"/>
<protein>
    <recommendedName>
        <fullName evidence="6">NPH3 domain-containing protein</fullName>
    </recommendedName>
</protein>